<evidence type="ECO:0000256" key="10">
    <source>
        <dbReference type="HAMAP-Rule" id="MF_00097"/>
    </source>
</evidence>
<comment type="function">
    <text evidence="1 10">Condenses 4-methyl-5-(beta-hydroxyethyl)thiazole monophosphate (THZ-P) and 2-methyl-4-amino-5-hydroxymethyl pyrimidine pyrophosphate (HMP-PP) to form thiamine monophosphate (TMP).</text>
</comment>
<dbReference type="GO" id="GO:0009228">
    <property type="term" value="P:thiamine biosynthetic process"/>
    <property type="evidence" value="ECO:0007669"/>
    <property type="project" value="UniProtKB-KW"/>
</dbReference>
<dbReference type="InterPro" id="IPR013785">
    <property type="entry name" value="Aldolase_TIM"/>
</dbReference>
<dbReference type="GO" id="GO:0000287">
    <property type="term" value="F:magnesium ion binding"/>
    <property type="evidence" value="ECO:0007669"/>
    <property type="project" value="UniProtKB-UniRule"/>
</dbReference>
<dbReference type="InterPro" id="IPR022998">
    <property type="entry name" value="ThiamineP_synth_TenI"/>
</dbReference>
<dbReference type="EMBL" id="BQKK01000006">
    <property type="protein sequence ID" value="GJN43731.1"/>
    <property type="molecule type" value="Genomic_DNA"/>
</dbReference>
<keyword evidence="4 10" id="KW-0479">Metal-binding</keyword>
<feature type="binding site" evidence="10">
    <location>
        <begin position="194"/>
        <end position="195"/>
    </location>
    <ligand>
        <name>2-[(2R,5Z)-2-carboxy-4-methylthiazol-5(2H)-ylidene]ethyl phosphate</name>
        <dbReference type="ChEBI" id="CHEBI:62899"/>
    </ligand>
</feature>
<dbReference type="Proteomes" id="UP001054925">
    <property type="component" value="Unassembled WGS sequence"/>
</dbReference>
<feature type="binding site" evidence="10">
    <location>
        <position position="174"/>
    </location>
    <ligand>
        <name>2-[(2R,5Z)-2-carboxy-4-methylthiazol-5(2H)-ylidene]ethyl phosphate</name>
        <dbReference type="ChEBI" id="CHEBI:62899"/>
    </ligand>
</feature>
<evidence type="ECO:0000256" key="7">
    <source>
        <dbReference type="ARBA" id="ARBA00047334"/>
    </source>
</evidence>
<gene>
    <name evidence="14" type="primary">thiE_2</name>
    <name evidence="10" type="synonym">thiE</name>
    <name evidence="14" type="ORF">CAT723_22100</name>
</gene>
<evidence type="ECO:0000256" key="6">
    <source>
        <dbReference type="ARBA" id="ARBA00022977"/>
    </source>
</evidence>
<organism evidence="14 15">
    <name type="scientific">Corynebacterium ammoniagenes</name>
    <name type="common">Brevibacterium ammoniagenes</name>
    <dbReference type="NCBI Taxonomy" id="1697"/>
    <lineage>
        <taxon>Bacteria</taxon>
        <taxon>Bacillati</taxon>
        <taxon>Actinomycetota</taxon>
        <taxon>Actinomycetes</taxon>
        <taxon>Mycobacteriales</taxon>
        <taxon>Corynebacteriaceae</taxon>
        <taxon>Corynebacterium</taxon>
    </lineage>
</organism>
<dbReference type="AlphaFoldDB" id="A0AAV5G9J5"/>
<protein>
    <recommendedName>
        <fullName evidence="10">Thiamine-phosphate synthase</fullName>
        <shortName evidence="10">TP synthase</shortName>
        <shortName evidence="10">TPS</shortName>
        <ecNumber evidence="10">2.5.1.3</ecNumber>
    </recommendedName>
    <alternativeName>
        <fullName evidence="10">Thiamine-phosphate pyrophosphorylase</fullName>
        <shortName evidence="10">TMP pyrophosphorylase</shortName>
        <shortName evidence="10">TMP-PPase</shortName>
    </alternativeName>
</protein>
<evidence type="ECO:0000256" key="9">
    <source>
        <dbReference type="ARBA" id="ARBA00047883"/>
    </source>
</evidence>
<name>A0AAV5G9J5_CORAM</name>
<dbReference type="InterPro" id="IPR036206">
    <property type="entry name" value="ThiamineP_synth_sf"/>
</dbReference>
<feature type="binding site" evidence="10">
    <location>
        <position position="71"/>
    </location>
    <ligand>
        <name>Mg(2+)</name>
        <dbReference type="ChEBI" id="CHEBI:18420"/>
    </ligand>
</feature>
<evidence type="ECO:0000256" key="8">
    <source>
        <dbReference type="ARBA" id="ARBA00047851"/>
    </source>
</evidence>
<evidence type="ECO:0000256" key="4">
    <source>
        <dbReference type="ARBA" id="ARBA00022723"/>
    </source>
</evidence>
<keyword evidence="5 10" id="KW-0460">Magnesium</keyword>
<dbReference type="HAMAP" id="MF_00097">
    <property type="entry name" value="TMP_synthase"/>
    <property type="match status" value="1"/>
</dbReference>
<dbReference type="NCBIfam" id="TIGR00693">
    <property type="entry name" value="thiE"/>
    <property type="match status" value="1"/>
</dbReference>
<evidence type="ECO:0000256" key="12">
    <source>
        <dbReference type="RuleBase" id="RU004253"/>
    </source>
</evidence>
<dbReference type="GO" id="GO:0009229">
    <property type="term" value="P:thiamine diphosphate biosynthetic process"/>
    <property type="evidence" value="ECO:0007669"/>
    <property type="project" value="UniProtKB-UniRule"/>
</dbReference>
<feature type="binding site" evidence="10">
    <location>
        <position position="70"/>
    </location>
    <ligand>
        <name>4-amino-2-methyl-5-(diphosphooxymethyl)pyrimidine</name>
        <dbReference type="ChEBI" id="CHEBI:57841"/>
    </ligand>
</feature>
<comment type="caution">
    <text evidence="14">The sequence shown here is derived from an EMBL/GenBank/DDBJ whole genome shotgun (WGS) entry which is preliminary data.</text>
</comment>
<sequence length="218" mass="23107">MNELHDYGIYFITDRELCGERGVKETVRAAVDGGVRTVQLRDKHSSFDQQLQQLEELAEVIDGRAALVINDRVDVAVEAYRRGIAIDGVHVGQGDAAVVQAREELGPDAIVGLTANTEEHLQAVAALPEGTVDYLGVGVIRPTSTKPDHPPALGIDGFRHLNSVSPVPTVAIGGVREEDISPLRAAGAAGICFVSALCAAPDAEATARRFVAQWHGAS</sequence>
<feature type="binding site" evidence="10">
    <location>
        <begin position="39"/>
        <end position="43"/>
    </location>
    <ligand>
        <name>4-amino-2-methyl-5-(diphosphooxymethyl)pyrimidine</name>
        <dbReference type="ChEBI" id="CHEBI:57841"/>
    </ligand>
</feature>
<evidence type="ECO:0000259" key="13">
    <source>
        <dbReference type="Pfam" id="PF02581"/>
    </source>
</evidence>
<evidence type="ECO:0000256" key="11">
    <source>
        <dbReference type="RuleBase" id="RU003826"/>
    </source>
</evidence>
<accession>A0AAV5G9J5</accession>
<reference evidence="14" key="1">
    <citation type="submission" date="2021-12" db="EMBL/GenBank/DDBJ databases">
        <title>Draft genome sequence of Corynebacterium ammoniagenes strain T-723.</title>
        <authorList>
            <person name="Matsuzawa M."/>
            <person name="Hiratani M."/>
            <person name="Abe I."/>
            <person name="Tsuji Y."/>
            <person name="Nakamura J."/>
        </authorList>
    </citation>
    <scope>NUCLEOTIDE SEQUENCE</scope>
    <source>
        <strain evidence="14">T-723</strain>
    </source>
</reference>
<dbReference type="RefSeq" id="WP_003847123.1">
    <property type="nucleotide sequence ID" value="NZ_BQKK01000006.1"/>
</dbReference>
<feature type="binding site" evidence="10">
    <location>
        <position position="95"/>
    </location>
    <ligand>
        <name>Mg(2+)</name>
        <dbReference type="ChEBI" id="CHEBI:18420"/>
    </ligand>
</feature>
<evidence type="ECO:0000256" key="2">
    <source>
        <dbReference type="ARBA" id="ARBA00005165"/>
    </source>
</evidence>
<dbReference type="GO" id="GO:0005737">
    <property type="term" value="C:cytoplasm"/>
    <property type="evidence" value="ECO:0007669"/>
    <property type="project" value="TreeGrafter"/>
</dbReference>
<evidence type="ECO:0000256" key="1">
    <source>
        <dbReference type="ARBA" id="ARBA00003814"/>
    </source>
</evidence>
<feature type="binding site" evidence="10">
    <location>
        <position position="146"/>
    </location>
    <ligand>
        <name>4-amino-2-methyl-5-(diphosphooxymethyl)pyrimidine</name>
        <dbReference type="ChEBI" id="CHEBI:57841"/>
    </ligand>
</feature>
<comment type="catalytic activity">
    <reaction evidence="7 10 11">
        <text>4-methyl-5-(2-phosphooxyethyl)-thiazole + 4-amino-2-methyl-5-(diphosphooxymethyl)pyrimidine + H(+) = thiamine phosphate + diphosphate</text>
        <dbReference type="Rhea" id="RHEA:22328"/>
        <dbReference type="ChEBI" id="CHEBI:15378"/>
        <dbReference type="ChEBI" id="CHEBI:33019"/>
        <dbReference type="ChEBI" id="CHEBI:37575"/>
        <dbReference type="ChEBI" id="CHEBI:57841"/>
        <dbReference type="ChEBI" id="CHEBI:58296"/>
        <dbReference type="EC" id="2.5.1.3"/>
    </reaction>
</comment>
<proteinExistence type="inferred from homology"/>
<dbReference type="InterPro" id="IPR034291">
    <property type="entry name" value="TMP_synthase"/>
</dbReference>
<comment type="cofactor">
    <cofactor evidence="10">
        <name>Mg(2+)</name>
        <dbReference type="ChEBI" id="CHEBI:18420"/>
    </cofactor>
    <text evidence="10">Binds 1 Mg(2+) ion per subunit.</text>
</comment>
<comment type="catalytic activity">
    <reaction evidence="9 10 11">
        <text>2-[(2R,5Z)-2-carboxy-4-methylthiazol-5(2H)-ylidene]ethyl phosphate + 4-amino-2-methyl-5-(diphosphooxymethyl)pyrimidine + 2 H(+) = thiamine phosphate + CO2 + diphosphate</text>
        <dbReference type="Rhea" id="RHEA:47844"/>
        <dbReference type="ChEBI" id="CHEBI:15378"/>
        <dbReference type="ChEBI" id="CHEBI:16526"/>
        <dbReference type="ChEBI" id="CHEBI:33019"/>
        <dbReference type="ChEBI" id="CHEBI:37575"/>
        <dbReference type="ChEBI" id="CHEBI:57841"/>
        <dbReference type="ChEBI" id="CHEBI:62899"/>
        <dbReference type="EC" id="2.5.1.3"/>
    </reaction>
</comment>
<feature type="domain" description="Thiamine phosphate synthase/TenI" evidence="13">
    <location>
        <begin position="9"/>
        <end position="197"/>
    </location>
</feature>
<dbReference type="Pfam" id="PF02581">
    <property type="entry name" value="TMP-TENI"/>
    <property type="match status" value="1"/>
</dbReference>
<dbReference type="EC" id="2.5.1.3" evidence="10"/>
<dbReference type="Gene3D" id="3.20.20.70">
    <property type="entry name" value="Aldolase class I"/>
    <property type="match status" value="1"/>
</dbReference>
<evidence type="ECO:0000256" key="5">
    <source>
        <dbReference type="ARBA" id="ARBA00022842"/>
    </source>
</evidence>
<comment type="similarity">
    <text evidence="10 11">Belongs to the thiamine-phosphate synthase family.</text>
</comment>
<dbReference type="SUPFAM" id="SSF51391">
    <property type="entry name" value="Thiamin phosphate synthase"/>
    <property type="match status" value="1"/>
</dbReference>
<feature type="binding site" evidence="10">
    <location>
        <position position="114"/>
    </location>
    <ligand>
        <name>4-amino-2-methyl-5-(diphosphooxymethyl)pyrimidine</name>
        <dbReference type="ChEBI" id="CHEBI:57841"/>
    </ligand>
</feature>
<dbReference type="PANTHER" id="PTHR20857:SF15">
    <property type="entry name" value="THIAMINE-PHOSPHATE SYNTHASE"/>
    <property type="match status" value="1"/>
</dbReference>
<evidence type="ECO:0000313" key="15">
    <source>
        <dbReference type="Proteomes" id="UP001054925"/>
    </source>
</evidence>
<keyword evidence="6 10" id="KW-0784">Thiamine biosynthesis</keyword>
<keyword evidence="3 10" id="KW-0808">Transferase</keyword>
<comment type="catalytic activity">
    <reaction evidence="8 10 11">
        <text>2-(2-carboxy-4-methylthiazol-5-yl)ethyl phosphate + 4-amino-2-methyl-5-(diphosphooxymethyl)pyrimidine + 2 H(+) = thiamine phosphate + CO2 + diphosphate</text>
        <dbReference type="Rhea" id="RHEA:47848"/>
        <dbReference type="ChEBI" id="CHEBI:15378"/>
        <dbReference type="ChEBI" id="CHEBI:16526"/>
        <dbReference type="ChEBI" id="CHEBI:33019"/>
        <dbReference type="ChEBI" id="CHEBI:37575"/>
        <dbReference type="ChEBI" id="CHEBI:57841"/>
        <dbReference type="ChEBI" id="CHEBI:62890"/>
        <dbReference type="EC" id="2.5.1.3"/>
    </reaction>
</comment>
<evidence type="ECO:0000256" key="3">
    <source>
        <dbReference type="ARBA" id="ARBA00022679"/>
    </source>
</evidence>
<dbReference type="PANTHER" id="PTHR20857">
    <property type="entry name" value="THIAMINE-PHOSPHATE PYROPHOSPHORYLASE"/>
    <property type="match status" value="1"/>
</dbReference>
<evidence type="ECO:0000313" key="14">
    <source>
        <dbReference type="EMBL" id="GJN43731.1"/>
    </source>
</evidence>
<feature type="binding site" evidence="10">
    <location>
        <begin position="143"/>
        <end position="145"/>
    </location>
    <ligand>
        <name>2-[(2R,5Z)-2-carboxy-4-methylthiazol-5(2H)-ylidene]ethyl phosphate</name>
        <dbReference type="ChEBI" id="CHEBI:62899"/>
    </ligand>
</feature>
<comment type="pathway">
    <text evidence="2 10 12">Cofactor biosynthesis; thiamine diphosphate biosynthesis; thiamine phosphate from 4-amino-2-methyl-5-diphosphomethylpyrimidine and 4-methyl-5-(2-phosphoethyl)-thiazole: step 1/1.</text>
</comment>
<dbReference type="CDD" id="cd00564">
    <property type="entry name" value="TMP_TenI"/>
    <property type="match status" value="1"/>
</dbReference>
<dbReference type="GO" id="GO:0004789">
    <property type="term" value="F:thiamine-phosphate diphosphorylase activity"/>
    <property type="evidence" value="ECO:0007669"/>
    <property type="project" value="UniProtKB-UniRule"/>
</dbReference>